<dbReference type="SUPFAM" id="SSF56112">
    <property type="entry name" value="Protein kinase-like (PK-like)"/>
    <property type="match status" value="1"/>
</dbReference>
<evidence type="ECO:0000259" key="5">
    <source>
        <dbReference type="PROSITE" id="PS50011"/>
    </source>
</evidence>
<keyword evidence="1 3" id="KW-0547">Nucleotide-binding</keyword>
<feature type="region of interest" description="Disordered" evidence="4">
    <location>
        <begin position="59"/>
        <end position="84"/>
    </location>
</feature>
<dbReference type="InterPro" id="IPR000719">
    <property type="entry name" value="Prot_kinase_dom"/>
</dbReference>
<evidence type="ECO:0000313" key="6">
    <source>
        <dbReference type="EMBL" id="CAE0433100.1"/>
    </source>
</evidence>
<proteinExistence type="predicted"/>
<dbReference type="GO" id="GO:0004672">
    <property type="term" value="F:protein kinase activity"/>
    <property type="evidence" value="ECO:0007669"/>
    <property type="project" value="InterPro"/>
</dbReference>
<dbReference type="SMART" id="SM00220">
    <property type="entry name" value="S_TKc"/>
    <property type="match status" value="1"/>
</dbReference>
<dbReference type="PROSITE" id="PS50011">
    <property type="entry name" value="PROTEIN_KINASE_DOM"/>
    <property type="match status" value="1"/>
</dbReference>
<dbReference type="GO" id="GO:0005524">
    <property type="term" value="F:ATP binding"/>
    <property type="evidence" value="ECO:0007669"/>
    <property type="project" value="UniProtKB-UniRule"/>
</dbReference>
<evidence type="ECO:0000256" key="3">
    <source>
        <dbReference type="PROSITE-ProRule" id="PRU10141"/>
    </source>
</evidence>
<name>A0A6S8BCM6_9STRA</name>
<dbReference type="EMBL" id="HBIN01004809">
    <property type="protein sequence ID" value="CAE0433100.1"/>
    <property type="molecule type" value="Transcribed_RNA"/>
</dbReference>
<dbReference type="InterPro" id="IPR017441">
    <property type="entry name" value="Protein_kinase_ATP_BS"/>
</dbReference>
<feature type="binding site" evidence="3">
    <location>
        <position position="217"/>
    </location>
    <ligand>
        <name>ATP</name>
        <dbReference type="ChEBI" id="CHEBI:30616"/>
    </ligand>
</feature>
<dbReference type="PANTHER" id="PTHR24347">
    <property type="entry name" value="SERINE/THREONINE-PROTEIN KINASE"/>
    <property type="match status" value="1"/>
</dbReference>
<reference evidence="6" key="1">
    <citation type="submission" date="2021-01" db="EMBL/GenBank/DDBJ databases">
        <authorList>
            <person name="Corre E."/>
            <person name="Pelletier E."/>
            <person name="Niang G."/>
            <person name="Scheremetjew M."/>
            <person name="Finn R."/>
            <person name="Kale V."/>
            <person name="Holt S."/>
            <person name="Cochrane G."/>
            <person name="Meng A."/>
            <person name="Brown T."/>
            <person name="Cohen L."/>
        </authorList>
    </citation>
    <scope>NUCLEOTIDE SEQUENCE</scope>
    <source>
        <strain evidence="6">GSBS06</strain>
    </source>
</reference>
<dbReference type="CDD" id="cd05117">
    <property type="entry name" value="STKc_CAMK"/>
    <property type="match status" value="1"/>
</dbReference>
<dbReference type="Pfam" id="PF00069">
    <property type="entry name" value="Pkinase"/>
    <property type="match status" value="1"/>
</dbReference>
<protein>
    <recommendedName>
        <fullName evidence="5">Protein kinase domain-containing protein</fullName>
    </recommendedName>
</protein>
<gene>
    <name evidence="6" type="ORF">ASTO00021_LOCUS3419</name>
    <name evidence="7" type="ORF">ASTO00021_LOCUS3420</name>
</gene>
<dbReference type="FunFam" id="1.10.510.10:FF:000571">
    <property type="entry name" value="Maternal embryonic leucine zipper kinase"/>
    <property type="match status" value="1"/>
</dbReference>
<evidence type="ECO:0000313" key="7">
    <source>
        <dbReference type="EMBL" id="CAE0433101.1"/>
    </source>
</evidence>
<feature type="compositionally biased region" description="Low complexity" evidence="4">
    <location>
        <begin position="64"/>
        <end position="84"/>
    </location>
</feature>
<evidence type="ECO:0000256" key="1">
    <source>
        <dbReference type="ARBA" id="ARBA00022741"/>
    </source>
</evidence>
<dbReference type="InterPro" id="IPR008271">
    <property type="entry name" value="Ser/Thr_kinase_AS"/>
</dbReference>
<dbReference type="PROSITE" id="PS00107">
    <property type="entry name" value="PROTEIN_KINASE_ATP"/>
    <property type="match status" value="1"/>
</dbReference>
<accession>A0A6S8BCM6</accession>
<feature type="domain" description="Protein kinase" evidence="5">
    <location>
        <begin position="188"/>
        <end position="446"/>
    </location>
</feature>
<dbReference type="InterPro" id="IPR011009">
    <property type="entry name" value="Kinase-like_dom_sf"/>
</dbReference>
<dbReference type="Gene3D" id="1.10.510.10">
    <property type="entry name" value="Transferase(Phosphotransferase) domain 1"/>
    <property type="match status" value="1"/>
</dbReference>
<sequence>MMNTIRKKNSSHSYNHSDCNGYGTLGNGTSREQKRRWSRKLLDRNVGIIEEENDVEDGSAYLKSNSSGSSNPNESQNSKSSTSGNSFCEGLVCCFRSMYEFVFISSGEGNKKHSYVSSHSTSSYNDSDEVSLSYPDEHSLLLGPPAVSSDQEGDIVRHVNINVAARHTVSIIPRGDNECEPITFRQKYALGSLIGEGTSSNCYKCTRLSDGKEFACKVINLKRLCTTFPKSVVSKFKQEIDTLEILEHPNIIRLHDHFCTLDKIYIVLELIKGGELFERIVDSGGLPEKEAQVIFTQLAKAIQYMHGKDVIHRDIKPENVLLTAHPDRVEAKIIDFGFSKVMKGPFAESFMGTGGFLAPELCSPNSSYSKAVDIWALGVTLYVILSCCLPFDRSISPKPDEEYVLTFSDPVWNEVSDGVKHLLRCLLQPNPDLRYTADQVMKHKWLMEGMKQRDQKKPKKMVLLSKLQQINRSKTWTIPLSQPQRVRSSKYEHRVEQILADSIQNINTENTGVTVVTERKEAKKLEWTPEIRPRGVLLSRDIKPLTRSSSCIEEGLKKSSSGFF</sequence>
<organism evidence="6">
    <name type="scientific">Aplanochytrium stocchinoi</name>
    <dbReference type="NCBI Taxonomy" id="215587"/>
    <lineage>
        <taxon>Eukaryota</taxon>
        <taxon>Sar</taxon>
        <taxon>Stramenopiles</taxon>
        <taxon>Bigyra</taxon>
        <taxon>Labyrinthulomycetes</taxon>
        <taxon>Thraustochytrida</taxon>
        <taxon>Thraustochytriidae</taxon>
        <taxon>Aplanochytrium</taxon>
    </lineage>
</organism>
<evidence type="ECO:0000256" key="2">
    <source>
        <dbReference type="ARBA" id="ARBA00022840"/>
    </source>
</evidence>
<dbReference type="EMBL" id="HBIN01004810">
    <property type="protein sequence ID" value="CAE0433101.1"/>
    <property type="molecule type" value="Transcribed_RNA"/>
</dbReference>
<dbReference type="AlphaFoldDB" id="A0A6S8BCM6"/>
<dbReference type="PROSITE" id="PS00108">
    <property type="entry name" value="PROTEIN_KINASE_ST"/>
    <property type="match status" value="1"/>
</dbReference>
<keyword evidence="2 3" id="KW-0067">ATP-binding</keyword>
<evidence type="ECO:0000256" key="4">
    <source>
        <dbReference type="SAM" id="MobiDB-lite"/>
    </source>
</evidence>